<reference evidence="1 2" key="1">
    <citation type="submission" date="2023-01" db="EMBL/GenBank/DDBJ databases">
        <title>Analysis of 21 Apiospora genomes using comparative genomics revels a genus with tremendous synthesis potential of carbohydrate active enzymes and secondary metabolites.</title>
        <authorList>
            <person name="Sorensen T."/>
        </authorList>
    </citation>
    <scope>NUCLEOTIDE SEQUENCE [LARGE SCALE GENOMIC DNA]</scope>
    <source>
        <strain evidence="1 2">CBS 33761</strain>
    </source>
</reference>
<proteinExistence type="predicted"/>
<name>A0ABR1T6R7_9PEZI</name>
<evidence type="ECO:0000313" key="2">
    <source>
        <dbReference type="Proteomes" id="UP001444661"/>
    </source>
</evidence>
<comment type="caution">
    <text evidence="1">The sequence shown here is derived from an EMBL/GenBank/DDBJ whole genome shotgun (WGS) entry which is preliminary data.</text>
</comment>
<dbReference type="EMBL" id="JAQQWK010000005">
    <property type="protein sequence ID" value="KAK8041706.1"/>
    <property type="molecule type" value="Genomic_DNA"/>
</dbReference>
<accession>A0ABR1T6R7</accession>
<keyword evidence="2" id="KW-1185">Reference proteome</keyword>
<sequence length="95" mass="10407">MPSQTITVQGLELEVPASYHRLVVHVEHRCGHKPQGTLPATVKLRGDDAPHHGPCLPLVGVLRGCYVVETVHQLPTQCPACEMGELMSEGLDMRF</sequence>
<dbReference type="Proteomes" id="UP001444661">
    <property type="component" value="Unassembled WGS sequence"/>
</dbReference>
<protein>
    <submittedName>
        <fullName evidence="1">Uncharacterized protein</fullName>
    </submittedName>
</protein>
<evidence type="ECO:0000313" key="1">
    <source>
        <dbReference type="EMBL" id="KAK8041706.1"/>
    </source>
</evidence>
<gene>
    <name evidence="1" type="ORF">PG993_006229</name>
</gene>
<organism evidence="1 2">
    <name type="scientific">Apiospora rasikravindrae</name>
    <dbReference type="NCBI Taxonomy" id="990691"/>
    <lineage>
        <taxon>Eukaryota</taxon>
        <taxon>Fungi</taxon>
        <taxon>Dikarya</taxon>
        <taxon>Ascomycota</taxon>
        <taxon>Pezizomycotina</taxon>
        <taxon>Sordariomycetes</taxon>
        <taxon>Xylariomycetidae</taxon>
        <taxon>Amphisphaeriales</taxon>
        <taxon>Apiosporaceae</taxon>
        <taxon>Apiospora</taxon>
    </lineage>
</organism>